<dbReference type="PROSITE" id="PS51257">
    <property type="entry name" value="PROKAR_LIPOPROTEIN"/>
    <property type="match status" value="1"/>
</dbReference>
<comment type="caution">
    <text evidence="3">The sequence shown here is derived from an EMBL/GenBank/DDBJ whole genome shotgun (WGS) entry which is preliminary data.</text>
</comment>
<keyword evidence="4" id="KW-1185">Reference proteome</keyword>
<evidence type="ECO:0000313" key="4">
    <source>
        <dbReference type="Proteomes" id="UP000774130"/>
    </source>
</evidence>
<sequence>MKKKSVLGILFVLGLLLSGCGGNKLSGKWIHYSSYSEKTTTVWEIEDDQKKIVETDYSDGDKGKVTVVDVDIDEEKEIMTVSLDGQSETLPFSLKDDHLAIEGEDFYKEGSKAEKEAKEKAKESRLKSKKEEDEEKAKDAKLAKKEKAYNKTVAALEKRLNEEFKNKYQGNWYYGEGLNTESFFPSTNVSKLKFEGDKISVKKSDISAPKDDPRKVSKDDVTNYTFEGIKLPKKSEYTDDDSDYDSYTEYELPETEKEIEEIKTLDDFASYEKEHNIRQLSFIYQSNGGSMSDSELILNVNDLTNIIPANSYSEDTYKKELPSGVQDSDFDI</sequence>
<reference evidence="3 4" key="1">
    <citation type="submission" date="2021-06" db="EMBL/GenBank/DDBJ databases">
        <title>Enterococcus alishanensis sp. nov., a novel lactic acid bacterium isolated from fresh coffee beans.</title>
        <authorList>
            <person name="Chen Y.-S."/>
        </authorList>
    </citation>
    <scope>NUCLEOTIDE SEQUENCE [LARGE SCALE GENOMIC DNA]</scope>
    <source>
        <strain evidence="3 4">ALS3</strain>
    </source>
</reference>
<evidence type="ECO:0000256" key="2">
    <source>
        <dbReference type="SAM" id="MobiDB-lite"/>
    </source>
</evidence>
<feature type="coiled-coil region" evidence="1">
    <location>
        <begin position="112"/>
        <end position="143"/>
    </location>
</feature>
<dbReference type="RefSeq" id="WP_218324676.1">
    <property type="nucleotide sequence ID" value="NZ_JAHUZB010000001.1"/>
</dbReference>
<dbReference type="EMBL" id="JAHUZB010000001">
    <property type="protein sequence ID" value="MBV7389624.1"/>
    <property type="molecule type" value="Genomic_DNA"/>
</dbReference>
<accession>A0ABS6T9P9</accession>
<name>A0ABS6T9P9_9ENTE</name>
<gene>
    <name evidence="3" type="ORF">KUA55_02960</name>
</gene>
<proteinExistence type="predicted"/>
<dbReference type="Proteomes" id="UP000774130">
    <property type="component" value="Unassembled WGS sequence"/>
</dbReference>
<evidence type="ECO:0000313" key="3">
    <source>
        <dbReference type="EMBL" id="MBV7389624.1"/>
    </source>
</evidence>
<feature type="region of interest" description="Disordered" evidence="2">
    <location>
        <begin position="112"/>
        <end position="143"/>
    </location>
</feature>
<organism evidence="3 4">
    <name type="scientific">Enterococcus alishanensis</name>
    <dbReference type="NCBI Taxonomy" id="1303817"/>
    <lineage>
        <taxon>Bacteria</taxon>
        <taxon>Bacillati</taxon>
        <taxon>Bacillota</taxon>
        <taxon>Bacilli</taxon>
        <taxon>Lactobacillales</taxon>
        <taxon>Enterococcaceae</taxon>
        <taxon>Enterococcus</taxon>
    </lineage>
</organism>
<evidence type="ECO:0000256" key="1">
    <source>
        <dbReference type="SAM" id="Coils"/>
    </source>
</evidence>
<evidence type="ECO:0008006" key="5">
    <source>
        <dbReference type="Google" id="ProtNLM"/>
    </source>
</evidence>
<protein>
    <recommendedName>
        <fullName evidence="5">Lipoprotein</fullName>
    </recommendedName>
</protein>
<keyword evidence="1" id="KW-0175">Coiled coil</keyword>